<protein>
    <recommendedName>
        <fullName evidence="8">Y+L amino acid transporter 2</fullName>
    </recommendedName>
</protein>
<keyword evidence="2 5" id="KW-0812">Transmembrane</keyword>
<proteinExistence type="predicted"/>
<feature type="transmembrane region" description="Helical" evidence="5">
    <location>
        <begin position="410"/>
        <end position="431"/>
    </location>
</feature>
<dbReference type="GO" id="GO:0016020">
    <property type="term" value="C:membrane"/>
    <property type="evidence" value="ECO:0007669"/>
    <property type="project" value="UniProtKB-SubCell"/>
</dbReference>
<dbReference type="PANTHER" id="PTHR11785">
    <property type="entry name" value="AMINO ACID TRANSPORTER"/>
    <property type="match status" value="1"/>
</dbReference>
<feature type="transmembrane region" description="Helical" evidence="5">
    <location>
        <begin position="353"/>
        <end position="375"/>
    </location>
</feature>
<feature type="transmembrane region" description="Helical" evidence="5">
    <location>
        <begin position="328"/>
        <end position="347"/>
    </location>
</feature>
<dbReference type="Proteomes" id="UP000694555">
    <property type="component" value="Unplaced"/>
</dbReference>
<dbReference type="Gene3D" id="1.20.1740.10">
    <property type="entry name" value="Amino acid/polyamine transporter I"/>
    <property type="match status" value="1"/>
</dbReference>
<feature type="transmembrane region" description="Helical" evidence="5">
    <location>
        <begin position="260"/>
        <end position="282"/>
    </location>
</feature>
<reference evidence="6" key="1">
    <citation type="submission" date="2025-08" db="UniProtKB">
        <authorList>
            <consortium name="Ensembl"/>
        </authorList>
    </citation>
    <scope>IDENTIFICATION</scope>
</reference>
<dbReference type="InterPro" id="IPR002293">
    <property type="entry name" value="AA/rel_permease1"/>
</dbReference>
<accession>A0A8C0BWP0</accession>
<evidence type="ECO:0000256" key="4">
    <source>
        <dbReference type="ARBA" id="ARBA00023136"/>
    </source>
</evidence>
<feature type="transmembrane region" description="Helical" evidence="5">
    <location>
        <begin position="227"/>
        <end position="248"/>
    </location>
</feature>
<feature type="transmembrane region" description="Helical" evidence="5">
    <location>
        <begin position="288"/>
        <end position="308"/>
    </location>
</feature>
<feature type="transmembrane region" description="Helical" evidence="5">
    <location>
        <begin position="70"/>
        <end position="92"/>
    </location>
</feature>
<evidence type="ECO:0000256" key="5">
    <source>
        <dbReference type="SAM" id="Phobius"/>
    </source>
</evidence>
<dbReference type="Pfam" id="PF13520">
    <property type="entry name" value="AA_permease_2"/>
    <property type="match status" value="1"/>
</dbReference>
<evidence type="ECO:0000313" key="7">
    <source>
        <dbReference type="Proteomes" id="UP000694555"/>
    </source>
</evidence>
<evidence type="ECO:0000256" key="2">
    <source>
        <dbReference type="ARBA" id="ARBA00022692"/>
    </source>
</evidence>
<keyword evidence="4 5" id="KW-0472">Membrane</keyword>
<name>A0A8C0BWP0_9AVES</name>
<evidence type="ECO:0000256" key="3">
    <source>
        <dbReference type="ARBA" id="ARBA00022989"/>
    </source>
</evidence>
<feature type="transmembrane region" description="Helical" evidence="5">
    <location>
        <begin position="158"/>
        <end position="176"/>
    </location>
</feature>
<keyword evidence="7" id="KW-1185">Reference proteome</keyword>
<dbReference type="Ensembl" id="ENSBJAT00000022835.1">
    <property type="protein sequence ID" value="ENSBJAP00000022212.1"/>
    <property type="gene ID" value="ENSBJAG00000014259.1"/>
</dbReference>
<dbReference type="PIRSF" id="PIRSF006060">
    <property type="entry name" value="AA_transporter"/>
    <property type="match status" value="1"/>
</dbReference>
<dbReference type="PANTHER" id="PTHR11785:SF213">
    <property type="entry name" value="Y+L AMINO ACID TRANSPORTER 2"/>
    <property type="match status" value="1"/>
</dbReference>
<dbReference type="GO" id="GO:0015179">
    <property type="term" value="F:L-amino acid transmembrane transporter activity"/>
    <property type="evidence" value="ECO:0007669"/>
    <property type="project" value="TreeGrafter"/>
</dbReference>
<evidence type="ECO:0000256" key="1">
    <source>
        <dbReference type="ARBA" id="ARBA00004141"/>
    </source>
</evidence>
<feature type="transmembrane region" description="Helical" evidence="5">
    <location>
        <begin position="188"/>
        <end position="207"/>
    </location>
</feature>
<feature type="transmembrane region" description="Helical" evidence="5">
    <location>
        <begin position="104"/>
        <end position="122"/>
    </location>
</feature>
<feature type="transmembrane region" description="Helical" evidence="5">
    <location>
        <begin position="387"/>
        <end position="404"/>
    </location>
</feature>
<dbReference type="FunFam" id="1.20.1740.10:FF:000056">
    <property type="entry name" value="Y+L amino acid transporter 2"/>
    <property type="match status" value="1"/>
</dbReference>
<reference evidence="6" key="2">
    <citation type="submission" date="2025-09" db="UniProtKB">
        <authorList>
            <consortium name="Ensembl"/>
        </authorList>
    </citation>
    <scope>IDENTIFICATION</scope>
</reference>
<keyword evidence="3 5" id="KW-1133">Transmembrane helix</keyword>
<evidence type="ECO:0000313" key="6">
    <source>
        <dbReference type="Ensembl" id="ENSBJAP00000022212.1"/>
    </source>
</evidence>
<organism evidence="6 7">
    <name type="scientific">Buteo japonicus</name>
    <dbReference type="NCBI Taxonomy" id="224669"/>
    <lineage>
        <taxon>Eukaryota</taxon>
        <taxon>Metazoa</taxon>
        <taxon>Chordata</taxon>
        <taxon>Craniata</taxon>
        <taxon>Vertebrata</taxon>
        <taxon>Euteleostomi</taxon>
        <taxon>Archelosauria</taxon>
        <taxon>Archosauria</taxon>
        <taxon>Dinosauria</taxon>
        <taxon>Saurischia</taxon>
        <taxon>Theropoda</taxon>
        <taxon>Coelurosauria</taxon>
        <taxon>Aves</taxon>
        <taxon>Neognathae</taxon>
        <taxon>Neoaves</taxon>
        <taxon>Telluraves</taxon>
        <taxon>Accipitrimorphae</taxon>
        <taxon>Accipitriformes</taxon>
        <taxon>Accipitridae</taxon>
        <taxon>Accipitrinae</taxon>
        <taxon>Buteo</taxon>
    </lineage>
</organism>
<dbReference type="InterPro" id="IPR050598">
    <property type="entry name" value="AminoAcid_Transporter"/>
</dbReference>
<feature type="transmembrane region" description="Helical" evidence="5">
    <location>
        <begin position="38"/>
        <end position="58"/>
    </location>
</feature>
<comment type="subcellular location">
    <subcellularLocation>
        <location evidence="1">Membrane</location>
        <topology evidence="1">Multi-pass membrane protein</topology>
    </subcellularLocation>
</comment>
<sequence length="456" mass="50707">MPGPWQMCCNKKSKTKNGKAEMDNMAEKSEKMQMKKEITLLNGVSLIVGNMIGSGIFVSPRGVLMYSASYGLSLVIWALGGMFSLFGALCYAELGTSIVKSGASYAYILEAFGAFVAFIRLWSSFLIIEPTTQAVIAITFANYIVQPIFPHCEPPYDAVRLIAAACICSLTFINCVNVKWGTRVQDVFTYAKVMALILVISVGLYKIGETENLRAPFKGSATNPGMIALALYSALFSYSGWDTLNYVTEEMQNPERNLPLSIAISMPIVTIIYLLTNIAYYVVLDMSAILTSDAVAVFSYFFFFRLFYVGAREGHLPDSLSLIHVKCLTPVPALLFNGLMTLLYLLVEDVFLLINYYCFNYWLFVGLSIAGLIYLRYTQPRRPRPIKVIYCLCSLFLVIVPLYSDTINSLIGVGIALSGIPAYYLGVYLPFDKRPKCLQWLSGKQHHLVLVSVPKS</sequence>
<evidence type="ECO:0008006" key="8">
    <source>
        <dbReference type="Google" id="ProtNLM"/>
    </source>
</evidence>
<dbReference type="AlphaFoldDB" id="A0A8C0BWP0"/>